<evidence type="ECO:0000313" key="1">
    <source>
        <dbReference type="EMBL" id="KAF2741456.1"/>
    </source>
</evidence>
<evidence type="ECO:0000313" key="2">
    <source>
        <dbReference type="Proteomes" id="UP000799444"/>
    </source>
</evidence>
<dbReference type="PANTHER" id="PTHR42085:SF1">
    <property type="entry name" value="F-BOX DOMAIN-CONTAINING PROTEIN"/>
    <property type="match status" value="1"/>
</dbReference>
<dbReference type="EMBL" id="ML996097">
    <property type="protein sequence ID" value="KAF2741456.1"/>
    <property type="molecule type" value="Genomic_DNA"/>
</dbReference>
<keyword evidence="2" id="KW-1185">Reference proteome</keyword>
<accession>A0A9P4RDZ3</accession>
<proteinExistence type="predicted"/>
<protein>
    <submittedName>
        <fullName evidence="1">Uncharacterized protein</fullName>
    </submittedName>
</protein>
<dbReference type="AlphaFoldDB" id="A0A9P4RDZ3"/>
<dbReference type="InterPro" id="IPR038883">
    <property type="entry name" value="AN11006-like"/>
</dbReference>
<sequence length="249" mass="29482">MDRDLQPLFAGLNLDVMRLPPYMPGGAAPSPFFTLPAELRLQIYELVFTPFHPLDFPLPPSFLRLLPLLTCRQFYQEARLLAFACVVHTLDCTRITNVRDRLRSMHPALAASIRHIYVHTSITSFYDKMQPLRYHFDHTRDPHISLDTLTIMFNRPEEDQFSRLYCVQNQDMVLDAIWYYKNVKKVILWNIRFRENLSRNMPGSWFRVDEGSESSGPLWRLEMTQFADYSWPPWRHHQVAQAGEPKRWL</sequence>
<reference evidence="1" key="1">
    <citation type="journal article" date="2020" name="Stud. Mycol.">
        <title>101 Dothideomycetes genomes: a test case for predicting lifestyles and emergence of pathogens.</title>
        <authorList>
            <person name="Haridas S."/>
            <person name="Albert R."/>
            <person name="Binder M."/>
            <person name="Bloem J."/>
            <person name="Labutti K."/>
            <person name="Salamov A."/>
            <person name="Andreopoulos B."/>
            <person name="Baker S."/>
            <person name="Barry K."/>
            <person name="Bills G."/>
            <person name="Bluhm B."/>
            <person name="Cannon C."/>
            <person name="Castanera R."/>
            <person name="Culley D."/>
            <person name="Daum C."/>
            <person name="Ezra D."/>
            <person name="Gonzalez J."/>
            <person name="Henrissat B."/>
            <person name="Kuo A."/>
            <person name="Liang C."/>
            <person name="Lipzen A."/>
            <person name="Lutzoni F."/>
            <person name="Magnuson J."/>
            <person name="Mondo S."/>
            <person name="Nolan M."/>
            <person name="Ohm R."/>
            <person name="Pangilinan J."/>
            <person name="Park H.-J."/>
            <person name="Ramirez L."/>
            <person name="Alfaro M."/>
            <person name="Sun H."/>
            <person name="Tritt A."/>
            <person name="Yoshinaga Y."/>
            <person name="Zwiers L.-H."/>
            <person name="Turgeon B."/>
            <person name="Goodwin S."/>
            <person name="Spatafora J."/>
            <person name="Crous P."/>
            <person name="Grigoriev I."/>
        </authorList>
    </citation>
    <scope>NUCLEOTIDE SEQUENCE</scope>
    <source>
        <strain evidence="1">CBS 125425</strain>
    </source>
</reference>
<dbReference type="OrthoDB" id="5413827at2759"/>
<comment type="caution">
    <text evidence="1">The sequence shown here is derived from an EMBL/GenBank/DDBJ whole genome shotgun (WGS) entry which is preliminary data.</text>
</comment>
<dbReference type="PANTHER" id="PTHR42085">
    <property type="entry name" value="F-BOX DOMAIN-CONTAINING PROTEIN"/>
    <property type="match status" value="1"/>
</dbReference>
<dbReference type="Proteomes" id="UP000799444">
    <property type="component" value="Unassembled WGS sequence"/>
</dbReference>
<organism evidence="1 2">
    <name type="scientific">Polyplosphaeria fusca</name>
    <dbReference type="NCBI Taxonomy" id="682080"/>
    <lineage>
        <taxon>Eukaryota</taxon>
        <taxon>Fungi</taxon>
        <taxon>Dikarya</taxon>
        <taxon>Ascomycota</taxon>
        <taxon>Pezizomycotina</taxon>
        <taxon>Dothideomycetes</taxon>
        <taxon>Pleosporomycetidae</taxon>
        <taxon>Pleosporales</taxon>
        <taxon>Tetraplosphaeriaceae</taxon>
        <taxon>Polyplosphaeria</taxon>
    </lineage>
</organism>
<gene>
    <name evidence="1" type="ORF">EJ04DRAFT_507255</name>
</gene>
<name>A0A9P4RDZ3_9PLEO</name>